<evidence type="ECO:0000313" key="2">
    <source>
        <dbReference type="EMBL" id="MBB5158710.1"/>
    </source>
</evidence>
<evidence type="ECO:0000259" key="1">
    <source>
        <dbReference type="Pfam" id="PF07179"/>
    </source>
</evidence>
<comment type="caution">
    <text evidence="2">The sequence shown here is derived from an EMBL/GenBank/DDBJ whole genome shotgun (WGS) entry which is preliminary data.</text>
</comment>
<dbReference type="InterPro" id="IPR009839">
    <property type="entry name" value="SseB_N"/>
</dbReference>
<accession>A0A840QFK7</accession>
<dbReference type="Pfam" id="PF07179">
    <property type="entry name" value="SseB"/>
    <property type="match status" value="1"/>
</dbReference>
<protein>
    <recommendedName>
        <fullName evidence="1">SseB protein N-terminal domain-containing protein</fullName>
    </recommendedName>
</protein>
<gene>
    <name evidence="2" type="ORF">BJ970_006309</name>
</gene>
<dbReference type="Proteomes" id="UP000584374">
    <property type="component" value="Unassembled WGS sequence"/>
</dbReference>
<reference evidence="2 3" key="1">
    <citation type="submission" date="2020-08" db="EMBL/GenBank/DDBJ databases">
        <title>Sequencing the genomes of 1000 actinobacteria strains.</title>
        <authorList>
            <person name="Klenk H.-P."/>
        </authorList>
    </citation>
    <scope>NUCLEOTIDE SEQUENCE [LARGE SCALE GENOMIC DNA]</scope>
    <source>
        <strain evidence="2 3">DSM 45584</strain>
    </source>
</reference>
<name>A0A840QFK7_9PSEU</name>
<sequence length="126" mass="13725">MDMAEESRIVSAASRLRGGQARLSDVAEWFDRGYFYTKTPADAPRLFVADLGMRGRWACVFSSPQRLANAVGECDYIGMPGADFLELTPGGVGLVFDPGEGYALALRADILAPAAATVRTRRKRHE</sequence>
<dbReference type="EMBL" id="JACHIW010000002">
    <property type="protein sequence ID" value="MBB5158710.1"/>
    <property type="molecule type" value="Genomic_DNA"/>
</dbReference>
<keyword evidence="3" id="KW-1185">Reference proteome</keyword>
<organism evidence="2 3">
    <name type="scientific">Saccharopolyspora phatthalungensis</name>
    <dbReference type="NCBI Taxonomy" id="664693"/>
    <lineage>
        <taxon>Bacteria</taxon>
        <taxon>Bacillati</taxon>
        <taxon>Actinomycetota</taxon>
        <taxon>Actinomycetes</taxon>
        <taxon>Pseudonocardiales</taxon>
        <taxon>Pseudonocardiaceae</taxon>
        <taxon>Saccharopolyspora</taxon>
    </lineage>
</organism>
<dbReference type="AlphaFoldDB" id="A0A840QFK7"/>
<feature type="domain" description="SseB protein N-terminal" evidence="1">
    <location>
        <begin position="56"/>
        <end position="110"/>
    </location>
</feature>
<proteinExistence type="predicted"/>
<evidence type="ECO:0000313" key="3">
    <source>
        <dbReference type="Proteomes" id="UP000584374"/>
    </source>
</evidence>